<keyword evidence="2" id="KW-1185">Reference proteome</keyword>
<evidence type="ECO:0000313" key="2">
    <source>
        <dbReference type="Proteomes" id="UP001575652"/>
    </source>
</evidence>
<accession>A0ABV4UV34</accession>
<name>A0ABV4UV34_9MICC</name>
<dbReference type="EMBL" id="JBHDLJ010000018">
    <property type="protein sequence ID" value="MFB0836137.1"/>
    <property type="molecule type" value="Genomic_DNA"/>
</dbReference>
<comment type="caution">
    <text evidence="1">The sequence shown here is derived from an EMBL/GenBank/DDBJ whole genome shotgun (WGS) entry which is preliminary data.</text>
</comment>
<dbReference type="RefSeq" id="WP_373973312.1">
    <property type="nucleotide sequence ID" value="NZ_JBHDLJ010000018.1"/>
</dbReference>
<proteinExistence type="predicted"/>
<dbReference type="Gene3D" id="3.30.450.20">
    <property type="entry name" value="PAS domain"/>
    <property type="match status" value="1"/>
</dbReference>
<dbReference type="Proteomes" id="UP001575652">
    <property type="component" value="Unassembled WGS sequence"/>
</dbReference>
<organism evidence="1 2">
    <name type="scientific">Arthrobacter halodurans</name>
    <dbReference type="NCBI Taxonomy" id="516699"/>
    <lineage>
        <taxon>Bacteria</taxon>
        <taxon>Bacillati</taxon>
        <taxon>Actinomycetota</taxon>
        <taxon>Actinomycetes</taxon>
        <taxon>Micrococcales</taxon>
        <taxon>Micrococcaceae</taxon>
        <taxon>Arthrobacter</taxon>
    </lineage>
</organism>
<dbReference type="CDD" id="cd12913">
    <property type="entry name" value="PDC1_MCP_like"/>
    <property type="match status" value="1"/>
</dbReference>
<reference evidence="1 2" key="1">
    <citation type="submission" date="2024-09" db="EMBL/GenBank/DDBJ databases">
        <authorList>
            <person name="Salinas-Garcia M.A."/>
            <person name="Prieme A."/>
        </authorList>
    </citation>
    <scope>NUCLEOTIDE SEQUENCE [LARGE SCALE GENOMIC DNA]</scope>
    <source>
        <strain evidence="1 2">DSM 21081</strain>
    </source>
</reference>
<sequence>MSVEHLPAAADPHASDVRAIAGFVDTVEALIAAWAAEVGAGLTALTSKPTGTAIDKLVRPTVEEWMGAADPVAAGAGFVANAGLLGPDRSYIAWWQGADLERVDALANFSPSSMSRYVGAEWFRFPVATGLPHVTGPYVDFLCTDEYVCTFTHPVTVRGLETIAGVVGADVTVQSFERRTLAALRRIGPTAALVNQDGRAIAASALGASAGDLMVRDPGAAVYDAGRSFHIWTAASAQDA</sequence>
<gene>
    <name evidence="1" type="ORF">ACETWP_16225</name>
</gene>
<evidence type="ECO:0000313" key="1">
    <source>
        <dbReference type="EMBL" id="MFB0836137.1"/>
    </source>
</evidence>
<protein>
    <submittedName>
        <fullName evidence="1">Cache domain-containing protein</fullName>
    </submittedName>
</protein>